<dbReference type="Gene3D" id="3.90.950.10">
    <property type="match status" value="1"/>
</dbReference>
<protein>
    <submittedName>
        <fullName evidence="3">Maf protein</fullName>
    </submittedName>
</protein>
<gene>
    <name evidence="3" type="ORF">CHC_T00008872001</name>
</gene>
<proteinExistence type="inferred from homology"/>
<dbReference type="InterPro" id="IPR029001">
    <property type="entry name" value="ITPase-like_fam"/>
</dbReference>
<keyword evidence="4" id="KW-1185">Reference proteome</keyword>
<dbReference type="HAMAP" id="MF_00528">
    <property type="entry name" value="Maf"/>
    <property type="match status" value="1"/>
</dbReference>
<dbReference type="PANTHER" id="PTHR43213">
    <property type="entry name" value="BIFUNCTIONAL DTTP/UTP PYROPHOSPHATASE/METHYLTRANSFERASE PROTEIN-RELATED"/>
    <property type="match status" value="1"/>
</dbReference>
<comment type="cofactor">
    <cofactor evidence="1">
        <name>a divalent metal cation</name>
        <dbReference type="ChEBI" id="CHEBI:60240"/>
    </cofactor>
</comment>
<dbReference type="CDD" id="cd00555">
    <property type="entry name" value="Maf"/>
    <property type="match status" value="1"/>
</dbReference>
<accession>R7QNE7</accession>
<dbReference type="KEGG" id="ccp:CHC_T00008872001"/>
<evidence type="ECO:0000313" key="3">
    <source>
        <dbReference type="EMBL" id="CDF38915.1"/>
    </source>
</evidence>
<dbReference type="Proteomes" id="UP000012073">
    <property type="component" value="Unassembled WGS sequence"/>
</dbReference>
<dbReference type="Pfam" id="PF02545">
    <property type="entry name" value="Maf"/>
    <property type="match status" value="1"/>
</dbReference>
<dbReference type="PhylomeDB" id="R7QNE7"/>
<dbReference type="GO" id="GO:0047429">
    <property type="term" value="F:nucleoside triphosphate diphosphatase activity"/>
    <property type="evidence" value="ECO:0007669"/>
    <property type="project" value="InterPro"/>
</dbReference>
<dbReference type="STRING" id="2769.R7QNE7"/>
<dbReference type="EMBL" id="HG001976">
    <property type="protein sequence ID" value="CDF38915.1"/>
    <property type="molecule type" value="Genomic_DNA"/>
</dbReference>
<dbReference type="PANTHER" id="PTHR43213:SF5">
    <property type="entry name" value="BIFUNCTIONAL DTTP_UTP PYROPHOSPHATASE_METHYLTRANSFERASE PROTEIN-RELATED"/>
    <property type="match status" value="1"/>
</dbReference>
<evidence type="ECO:0000256" key="1">
    <source>
        <dbReference type="ARBA" id="ARBA00001968"/>
    </source>
</evidence>
<dbReference type="OMA" id="RDQRMHK"/>
<reference evidence="4" key="1">
    <citation type="journal article" date="2013" name="Proc. Natl. Acad. Sci. U.S.A.">
        <title>Genome structure and metabolic features in the red seaweed Chondrus crispus shed light on evolution of the Archaeplastida.</title>
        <authorList>
            <person name="Collen J."/>
            <person name="Porcel B."/>
            <person name="Carre W."/>
            <person name="Ball S.G."/>
            <person name="Chaparro C."/>
            <person name="Tonon T."/>
            <person name="Barbeyron T."/>
            <person name="Michel G."/>
            <person name="Noel B."/>
            <person name="Valentin K."/>
            <person name="Elias M."/>
            <person name="Artiguenave F."/>
            <person name="Arun A."/>
            <person name="Aury J.M."/>
            <person name="Barbosa-Neto J.F."/>
            <person name="Bothwell J.H."/>
            <person name="Bouget F.Y."/>
            <person name="Brillet L."/>
            <person name="Cabello-Hurtado F."/>
            <person name="Capella-Gutierrez S."/>
            <person name="Charrier B."/>
            <person name="Cladiere L."/>
            <person name="Cock J.M."/>
            <person name="Coelho S.M."/>
            <person name="Colleoni C."/>
            <person name="Czjzek M."/>
            <person name="Da Silva C."/>
            <person name="Delage L."/>
            <person name="Denoeud F."/>
            <person name="Deschamps P."/>
            <person name="Dittami S.M."/>
            <person name="Gabaldon T."/>
            <person name="Gachon C.M."/>
            <person name="Groisillier A."/>
            <person name="Herve C."/>
            <person name="Jabbari K."/>
            <person name="Katinka M."/>
            <person name="Kloareg B."/>
            <person name="Kowalczyk N."/>
            <person name="Labadie K."/>
            <person name="Leblanc C."/>
            <person name="Lopez P.J."/>
            <person name="McLachlan D.H."/>
            <person name="Meslet-Cladiere L."/>
            <person name="Moustafa A."/>
            <person name="Nehr Z."/>
            <person name="Nyvall Collen P."/>
            <person name="Panaud O."/>
            <person name="Partensky F."/>
            <person name="Poulain J."/>
            <person name="Rensing S.A."/>
            <person name="Rousvoal S."/>
            <person name="Samson G."/>
            <person name="Symeonidi A."/>
            <person name="Weissenbach J."/>
            <person name="Zambounis A."/>
            <person name="Wincker P."/>
            <person name="Boyen C."/>
        </authorList>
    </citation>
    <scope>NUCLEOTIDE SEQUENCE [LARGE SCALE GENOMIC DNA]</scope>
    <source>
        <strain evidence="4">cv. Stackhouse</strain>
    </source>
</reference>
<dbReference type="SUPFAM" id="SSF52972">
    <property type="entry name" value="ITPase-like"/>
    <property type="match status" value="1"/>
</dbReference>
<dbReference type="AlphaFoldDB" id="R7QNE7"/>
<dbReference type="InterPro" id="IPR003697">
    <property type="entry name" value="Maf-like"/>
</dbReference>
<name>R7QNE7_CHOCR</name>
<dbReference type="RefSeq" id="XP_005718820.1">
    <property type="nucleotide sequence ID" value="XM_005718763.1"/>
</dbReference>
<dbReference type="NCBIfam" id="TIGR00172">
    <property type="entry name" value="maf"/>
    <property type="match status" value="1"/>
</dbReference>
<dbReference type="OrthoDB" id="10267058at2759"/>
<dbReference type="GeneID" id="17326539"/>
<dbReference type="PIRSF" id="PIRSF006305">
    <property type="entry name" value="Maf"/>
    <property type="match status" value="1"/>
</dbReference>
<dbReference type="Gramene" id="CDF38915">
    <property type="protein sequence ID" value="CDF38915"/>
    <property type="gene ID" value="CHC_T00008872001"/>
</dbReference>
<sequence length="204" mass="22292">MIMEHLPKLQTKNIVLASQSPRRREILTLMGLPFTPVPSQFEENLDKSSFKSPRDYVMANAHGKAADVAASQTDYDLVIGSDTVVVLDGKVLEKPKSEGEAFRMLAQLSGRQHTVATGVSLIAKGDTTRTFAEETSVWFAHLSDDVIGAYIKTGEPMDKAGAYGIQGRGGALVRRIEGCYFTVMGLPMHALAREIAELCKEHLL</sequence>
<organism evidence="3 4">
    <name type="scientific">Chondrus crispus</name>
    <name type="common">Carrageen Irish moss</name>
    <name type="synonym">Polymorpha crispa</name>
    <dbReference type="NCBI Taxonomy" id="2769"/>
    <lineage>
        <taxon>Eukaryota</taxon>
        <taxon>Rhodophyta</taxon>
        <taxon>Florideophyceae</taxon>
        <taxon>Rhodymeniophycidae</taxon>
        <taxon>Gigartinales</taxon>
        <taxon>Gigartinaceae</taxon>
        <taxon>Chondrus</taxon>
    </lineage>
</organism>
<evidence type="ECO:0000256" key="2">
    <source>
        <dbReference type="ARBA" id="ARBA00022801"/>
    </source>
</evidence>
<keyword evidence="2" id="KW-0378">Hydrolase</keyword>
<evidence type="ECO:0000313" key="4">
    <source>
        <dbReference type="Proteomes" id="UP000012073"/>
    </source>
</evidence>